<name>A0AAD7FBX8_9AGAR</name>
<dbReference type="PROSITE" id="PS01360">
    <property type="entry name" value="ZF_MYND_1"/>
    <property type="match status" value="1"/>
</dbReference>
<dbReference type="Pfam" id="PF01753">
    <property type="entry name" value="zf-MYND"/>
    <property type="match status" value="1"/>
</dbReference>
<evidence type="ECO:0000256" key="1">
    <source>
        <dbReference type="ARBA" id="ARBA00022723"/>
    </source>
</evidence>
<reference evidence="6" key="1">
    <citation type="submission" date="2023-03" db="EMBL/GenBank/DDBJ databases">
        <title>Massive genome expansion in bonnet fungi (Mycena s.s.) driven by repeated elements and novel gene families across ecological guilds.</title>
        <authorList>
            <consortium name="Lawrence Berkeley National Laboratory"/>
            <person name="Harder C.B."/>
            <person name="Miyauchi S."/>
            <person name="Viragh M."/>
            <person name="Kuo A."/>
            <person name="Thoen E."/>
            <person name="Andreopoulos B."/>
            <person name="Lu D."/>
            <person name="Skrede I."/>
            <person name="Drula E."/>
            <person name="Henrissat B."/>
            <person name="Morin E."/>
            <person name="Kohler A."/>
            <person name="Barry K."/>
            <person name="LaButti K."/>
            <person name="Morin E."/>
            <person name="Salamov A."/>
            <person name="Lipzen A."/>
            <person name="Mereny Z."/>
            <person name="Hegedus B."/>
            <person name="Baldrian P."/>
            <person name="Stursova M."/>
            <person name="Weitz H."/>
            <person name="Taylor A."/>
            <person name="Grigoriev I.V."/>
            <person name="Nagy L.G."/>
            <person name="Martin F."/>
            <person name="Kauserud H."/>
        </authorList>
    </citation>
    <scope>NUCLEOTIDE SEQUENCE</scope>
    <source>
        <strain evidence="6">9284</strain>
    </source>
</reference>
<evidence type="ECO:0000256" key="4">
    <source>
        <dbReference type="PROSITE-ProRule" id="PRU00134"/>
    </source>
</evidence>
<organism evidence="6 7">
    <name type="scientific">Roridomyces roridus</name>
    <dbReference type="NCBI Taxonomy" id="1738132"/>
    <lineage>
        <taxon>Eukaryota</taxon>
        <taxon>Fungi</taxon>
        <taxon>Dikarya</taxon>
        <taxon>Basidiomycota</taxon>
        <taxon>Agaricomycotina</taxon>
        <taxon>Agaricomycetes</taxon>
        <taxon>Agaricomycetidae</taxon>
        <taxon>Agaricales</taxon>
        <taxon>Marasmiineae</taxon>
        <taxon>Mycenaceae</taxon>
        <taxon>Roridomyces</taxon>
    </lineage>
</organism>
<keyword evidence="7" id="KW-1185">Reference proteome</keyword>
<dbReference type="PROSITE" id="PS50865">
    <property type="entry name" value="ZF_MYND_2"/>
    <property type="match status" value="1"/>
</dbReference>
<sequence length="659" mass="73668">MHPALQMRTIKQLPPSIRDIVSRIAKASRTSSEVAAARQILLDVPSLTPAQRLAFLPAFLANLDPDKVPRSEQLDDANLRPAIRKEVECAVISMDAIFNSMSIPKDVGPSLWPRIWAWFNFVHVSGLKELFLLLGIRMYSEDEFYVDFMIFVNAISEHKPTHTLVATTPGFRACLVKAWECLPEIDKPAIRTILLHTLSDFVGNITAPSQFKEVLEAAGSIDHLASLVLLFVRTGITGPLLESSQPAMYIHNFLGFVVSGADCPEETTGEGAKPLGPLLAALCGQNFPQELMDVILFLCDRWEDKHVPTVTDAFLRLVRHILQCLSANIWLPRLIERGLLRALALVTLKWGAGVENSELQLDDQVRVFLHHILPAGLVFSRSVSAFQESYAELIELTSQDDFKQSPLFDEWDGFCIAAKERVGVLNASMSDDFVTYKACDNCGIIQQPNFMAGCCSGCTAFYYCSRECQIADWRAGHRDYCDSHETLFLTQRSTDPKLTFSERSFIRTLTSHTYLAERRSVCAQQVKIFAAHPVDSPPLLITLFDFCEFPPVVTVEMVGEKASENMANTVDLSSDEWADLARRLERGRGRIDLHAVRITVNCKVPREWIIPLRSESAAIHVALTDLANRVRKGEVEGDEDILDAVDEILVENGTVMEIH</sequence>
<dbReference type="EMBL" id="JARKIF010000037">
    <property type="protein sequence ID" value="KAJ7609875.1"/>
    <property type="molecule type" value="Genomic_DNA"/>
</dbReference>
<evidence type="ECO:0000256" key="3">
    <source>
        <dbReference type="ARBA" id="ARBA00022833"/>
    </source>
</evidence>
<accession>A0AAD7FBX8</accession>
<dbReference type="InterPro" id="IPR002893">
    <property type="entry name" value="Znf_MYND"/>
</dbReference>
<comment type="caution">
    <text evidence="6">The sequence shown here is derived from an EMBL/GenBank/DDBJ whole genome shotgun (WGS) entry which is preliminary data.</text>
</comment>
<keyword evidence="3" id="KW-0862">Zinc</keyword>
<gene>
    <name evidence="6" type="ORF">FB45DRAFT_943144</name>
</gene>
<dbReference type="Proteomes" id="UP001221142">
    <property type="component" value="Unassembled WGS sequence"/>
</dbReference>
<dbReference type="AlphaFoldDB" id="A0AAD7FBX8"/>
<keyword evidence="2 4" id="KW-0863">Zinc-finger</keyword>
<proteinExistence type="predicted"/>
<dbReference type="SUPFAM" id="SSF144232">
    <property type="entry name" value="HIT/MYND zinc finger-like"/>
    <property type="match status" value="1"/>
</dbReference>
<evidence type="ECO:0000313" key="7">
    <source>
        <dbReference type="Proteomes" id="UP001221142"/>
    </source>
</evidence>
<protein>
    <recommendedName>
        <fullName evidence="5">MYND-type domain-containing protein</fullName>
    </recommendedName>
</protein>
<dbReference type="GO" id="GO:0008270">
    <property type="term" value="F:zinc ion binding"/>
    <property type="evidence" value="ECO:0007669"/>
    <property type="project" value="UniProtKB-KW"/>
</dbReference>
<dbReference type="Gene3D" id="6.10.140.2220">
    <property type="match status" value="1"/>
</dbReference>
<evidence type="ECO:0000259" key="5">
    <source>
        <dbReference type="PROSITE" id="PS50865"/>
    </source>
</evidence>
<evidence type="ECO:0000313" key="6">
    <source>
        <dbReference type="EMBL" id="KAJ7609875.1"/>
    </source>
</evidence>
<keyword evidence="1" id="KW-0479">Metal-binding</keyword>
<evidence type="ECO:0000256" key="2">
    <source>
        <dbReference type="ARBA" id="ARBA00022771"/>
    </source>
</evidence>
<feature type="domain" description="MYND-type" evidence="5">
    <location>
        <begin position="439"/>
        <end position="481"/>
    </location>
</feature>